<sequence>MCSEVCPPRTSFSRDLEEESAHQAQPMMLDSGSDFEFSFDGGVRFESCQSSADELFADGMILPVFHRADHNALPVVAPRRASGSLPPLPVPDNPKKEVAVPKEESSGSSPDSEGAKPASRYFWGFKRIASLSNSDKKGLICPLPLLSRSNSTGSVPHPKRSLQKQPSVKMAKSSSFSASSSSSMSGYGHHQGMQKPPLSRKTSRGSSNNGAYRANPVLKVPSPYIIGTANLFGLGSFFCNGKDKKKIRR</sequence>
<dbReference type="Proteomes" id="UP000197138">
    <property type="component" value="Unassembled WGS sequence"/>
</dbReference>
<feature type="region of interest" description="Disordered" evidence="1">
    <location>
        <begin position="83"/>
        <end position="116"/>
    </location>
</feature>
<dbReference type="OrthoDB" id="1923860at2759"/>
<feature type="region of interest" description="Disordered" evidence="1">
    <location>
        <begin position="149"/>
        <end position="214"/>
    </location>
</feature>
<feature type="compositionally biased region" description="Low complexity" evidence="1">
    <location>
        <begin position="167"/>
        <end position="185"/>
    </location>
</feature>
<organism evidence="2 4">
    <name type="scientific">Punica granatum</name>
    <name type="common">Pomegranate</name>
    <dbReference type="NCBI Taxonomy" id="22663"/>
    <lineage>
        <taxon>Eukaryota</taxon>
        <taxon>Viridiplantae</taxon>
        <taxon>Streptophyta</taxon>
        <taxon>Embryophyta</taxon>
        <taxon>Tracheophyta</taxon>
        <taxon>Spermatophyta</taxon>
        <taxon>Magnoliopsida</taxon>
        <taxon>eudicotyledons</taxon>
        <taxon>Gunneridae</taxon>
        <taxon>Pentapetalae</taxon>
        <taxon>rosids</taxon>
        <taxon>malvids</taxon>
        <taxon>Myrtales</taxon>
        <taxon>Lythraceae</taxon>
        <taxon>Punica</taxon>
    </lineage>
</organism>
<keyword evidence="5" id="KW-1185">Reference proteome</keyword>
<dbReference type="Proteomes" id="UP000233551">
    <property type="component" value="Unassembled WGS sequence"/>
</dbReference>
<name>A0A218XF92_PUNGR</name>
<dbReference type="EMBL" id="MTKT01001941">
    <property type="protein sequence ID" value="OWM83012.1"/>
    <property type="molecule type" value="Genomic_DNA"/>
</dbReference>
<evidence type="ECO:0000313" key="2">
    <source>
        <dbReference type="EMBL" id="OWM83012.1"/>
    </source>
</evidence>
<comment type="caution">
    <text evidence="2">The sequence shown here is derived from an EMBL/GenBank/DDBJ whole genome shotgun (WGS) entry which is preliminary data.</text>
</comment>
<feature type="compositionally biased region" description="Basic and acidic residues" evidence="1">
    <location>
        <begin position="93"/>
        <end position="105"/>
    </location>
</feature>
<reference evidence="2" key="2">
    <citation type="submission" date="2017-06" db="EMBL/GenBank/DDBJ databases">
        <title>The pomegranate genome and the genomics of punicalagin biosynthesis.</title>
        <authorList>
            <person name="Xu C."/>
        </authorList>
    </citation>
    <scope>NUCLEOTIDE SEQUENCE [LARGE SCALE GENOMIC DNA]</scope>
    <source>
        <tissue evidence="2">Fresh leaf</tissue>
    </source>
</reference>
<evidence type="ECO:0000313" key="3">
    <source>
        <dbReference type="EMBL" id="PKH53948.1"/>
    </source>
</evidence>
<evidence type="ECO:0000256" key="1">
    <source>
        <dbReference type="SAM" id="MobiDB-lite"/>
    </source>
</evidence>
<accession>A0A218XF92</accession>
<feature type="compositionally biased region" description="Basic and acidic residues" evidence="1">
    <location>
        <begin position="12"/>
        <end position="21"/>
    </location>
</feature>
<feature type="region of interest" description="Disordered" evidence="1">
    <location>
        <begin position="1"/>
        <end position="24"/>
    </location>
</feature>
<reference evidence="3 5" key="3">
    <citation type="submission" date="2017-11" db="EMBL/GenBank/DDBJ databases">
        <title>De-novo sequencing of pomegranate (Punica granatum L.) genome.</title>
        <authorList>
            <person name="Akparov Z."/>
            <person name="Amiraslanov A."/>
            <person name="Hajiyeva S."/>
            <person name="Abbasov M."/>
            <person name="Kaur K."/>
            <person name="Hamwieh A."/>
            <person name="Solovyev V."/>
            <person name="Salamov A."/>
            <person name="Braich B."/>
            <person name="Kosarev P."/>
            <person name="Mahmoud A."/>
            <person name="Hajiyev E."/>
            <person name="Babayeva S."/>
            <person name="Izzatullayeva V."/>
            <person name="Mammadov A."/>
            <person name="Mammadov A."/>
            <person name="Sharifova S."/>
            <person name="Ojaghi J."/>
            <person name="Eynullazada K."/>
            <person name="Bayramov B."/>
            <person name="Abdulazimova A."/>
            <person name="Shahmuradov I."/>
        </authorList>
    </citation>
    <scope>NUCLEOTIDE SEQUENCE [LARGE SCALE GENOMIC DNA]</scope>
    <source>
        <strain evidence="3">AG2017</strain>
        <strain evidence="5">cv. AG2017</strain>
        <tissue evidence="3">Leaf</tissue>
    </source>
</reference>
<evidence type="ECO:0000313" key="4">
    <source>
        <dbReference type="Proteomes" id="UP000197138"/>
    </source>
</evidence>
<dbReference type="EMBL" id="PGOL01045163">
    <property type="protein sequence ID" value="PKH53948.1"/>
    <property type="molecule type" value="Genomic_DNA"/>
</dbReference>
<gene>
    <name evidence="2" type="ORF">CDL15_Pgr005412</name>
    <name evidence="3" type="ORF">CRG98_050326</name>
</gene>
<dbReference type="GeneID" id="116188512"/>
<reference evidence="4" key="1">
    <citation type="journal article" date="2017" name="Plant J.">
        <title>The pomegranate (Punica granatum L.) genome and the genomics of punicalagin biosynthesis.</title>
        <authorList>
            <person name="Qin G."/>
            <person name="Xu C."/>
            <person name="Ming R."/>
            <person name="Tang H."/>
            <person name="Guyot R."/>
            <person name="Kramer E.M."/>
            <person name="Hu Y."/>
            <person name="Yi X."/>
            <person name="Qi Y."/>
            <person name="Xu X."/>
            <person name="Gao Z."/>
            <person name="Pan H."/>
            <person name="Jian J."/>
            <person name="Tian Y."/>
            <person name="Yue Z."/>
            <person name="Xu Y."/>
        </authorList>
    </citation>
    <scope>NUCLEOTIDE SEQUENCE [LARGE SCALE GENOMIC DNA]</scope>
    <source>
        <strain evidence="4">cv. Dabenzi</strain>
    </source>
</reference>
<dbReference type="AlphaFoldDB" id="A0A218XF92"/>
<proteinExistence type="predicted"/>
<dbReference type="PANTHER" id="PTHR36757:SF4">
    <property type="entry name" value="DUF4005 DOMAIN-CONTAINING PROTEIN"/>
    <property type="match status" value="1"/>
</dbReference>
<dbReference type="PANTHER" id="PTHR36757">
    <property type="entry name" value="BNAANNG22500D PROTEIN"/>
    <property type="match status" value="1"/>
</dbReference>
<protein>
    <submittedName>
        <fullName evidence="2">Uncharacterized protein</fullName>
    </submittedName>
</protein>
<evidence type="ECO:0000313" key="5">
    <source>
        <dbReference type="Proteomes" id="UP000233551"/>
    </source>
</evidence>